<sequence length="112" mass="11842">MSRGGTNPAEAPRETLRLDKWLWQARFFKTRGLAAALVTKGRVRVNGQPAARASRGVGAGDVLTFPQGNAIRVVRIVALGDRRGPAPEAHGLYDDLDPPAQAGSGEGSPTLE</sequence>
<dbReference type="InterPro" id="IPR002942">
    <property type="entry name" value="S4_RNA-bd"/>
</dbReference>
<dbReference type="CDD" id="cd00165">
    <property type="entry name" value="S4"/>
    <property type="match status" value="1"/>
</dbReference>
<gene>
    <name evidence="4" type="ORF">FHS00_001763</name>
</gene>
<keyword evidence="4" id="KW-0346">Stress response</keyword>
<evidence type="ECO:0000256" key="2">
    <source>
        <dbReference type="SAM" id="MobiDB-lite"/>
    </source>
</evidence>
<dbReference type="RefSeq" id="WP_183471918.1">
    <property type="nucleotide sequence ID" value="NZ_JACIBX010000005.1"/>
</dbReference>
<dbReference type="Pfam" id="PF01479">
    <property type="entry name" value="S4"/>
    <property type="match status" value="1"/>
</dbReference>
<dbReference type="Proteomes" id="UP000576152">
    <property type="component" value="Unassembled WGS sequence"/>
</dbReference>
<dbReference type="PROSITE" id="PS50889">
    <property type="entry name" value="S4"/>
    <property type="match status" value="1"/>
</dbReference>
<accession>A0ABR6HNP6</accession>
<dbReference type="EMBL" id="JACIBX010000005">
    <property type="protein sequence ID" value="MBB3712186.1"/>
    <property type="molecule type" value="Genomic_DNA"/>
</dbReference>
<dbReference type="Gene3D" id="3.10.290.10">
    <property type="entry name" value="RNA-binding S4 domain"/>
    <property type="match status" value="1"/>
</dbReference>
<reference evidence="4 5" key="1">
    <citation type="submission" date="2020-08" db="EMBL/GenBank/DDBJ databases">
        <title>Genomic Encyclopedia of Type Strains, Phase III (KMG-III): the genomes of soil and plant-associated and newly described type strains.</title>
        <authorList>
            <person name="Whitman W."/>
        </authorList>
    </citation>
    <scope>NUCLEOTIDE SEQUENCE [LARGE SCALE GENOMIC DNA]</scope>
    <source>
        <strain evidence="4 5">CECT 8572</strain>
    </source>
</reference>
<dbReference type="InterPro" id="IPR036986">
    <property type="entry name" value="S4_RNA-bd_sf"/>
</dbReference>
<dbReference type="SMART" id="SM00363">
    <property type="entry name" value="S4"/>
    <property type="match status" value="1"/>
</dbReference>
<dbReference type="SUPFAM" id="SSF55174">
    <property type="entry name" value="Alpha-L RNA-binding motif"/>
    <property type="match status" value="1"/>
</dbReference>
<evidence type="ECO:0000256" key="1">
    <source>
        <dbReference type="PROSITE-ProRule" id="PRU00182"/>
    </source>
</evidence>
<keyword evidence="5" id="KW-1185">Reference proteome</keyword>
<protein>
    <submittedName>
        <fullName evidence="4">Ribosome-associated heat shock protein Hsp15</fullName>
    </submittedName>
</protein>
<proteinExistence type="predicted"/>
<evidence type="ECO:0000259" key="3">
    <source>
        <dbReference type="SMART" id="SM00363"/>
    </source>
</evidence>
<evidence type="ECO:0000313" key="5">
    <source>
        <dbReference type="Proteomes" id="UP000576152"/>
    </source>
</evidence>
<feature type="domain" description="RNA-binding S4" evidence="3">
    <location>
        <begin position="16"/>
        <end position="81"/>
    </location>
</feature>
<organism evidence="4 5">
    <name type="scientific">Limimaricola variabilis</name>
    <dbReference type="NCBI Taxonomy" id="1492771"/>
    <lineage>
        <taxon>Bacteria</taxon>
        <taxon>Pseudomonadati</taxon>
        <taxon>Pseudomonadota</taxon>
        <taxon>Alphaproteobacteria</taxon>
        <taxon>Rhodobacterales</taxon>
        <taxon>Paracoccaceae</taxon>
        <taxon>Limimaricola</taxon>
    </lineage>
</organism>
<keyword evidence="1" id="KW-0694">RNA-binding</keyword>
<evidence type="ECO:0000313" key="4">
    <source>
        <dbReference type="EMBL" id="MBB3712186.1"/>
    </source>
</evidence>
<name>A0ABR6HNP6_9RHOB</name>
<comment type="caution">
    <text evidence="4">The sequence shown here is derived from an EMBL/GenBank/DDBJ whole genome shotgun (WGS) entry which is preliminary data.</text>
</comment>
<feature type="region of interest" description="Disordered" evidence="2">
    <location>
        <begin position="87"/>
        <end position="112"/>
    </location>
</feature>